<proteinExistence type="predicted"/>
<gene>
    <name evidence="1" type="ORF">GR328_17530</name>
</gene>
<name>A0A7X3SQ85_9HYPH</name>
<reference evidence="1 2" key="1">
    <citation type="submission" date="2019-12" db="EMBL/GenBank/DDBJ databases">
        <authorList>
            <person name="Yuan C.-G."/>
        </authorList>
    </citation>
    <scope>NUCLEOTIDE SEQUENCE [LARGE SCALE GENOMIC DNA]</scope>
    <source>
        <strain evidence="1 2">KCTC 23863</strain>
    </source>
</reference>
<reference evidence="1 2" key="2">
    <citation type="submission" date="2020-01" db="EMBL/GenBank/DDBJ databases">
        <title>Microvirga sp. nov., an arsenate reduction bacterium isolated from Tibet hotspring sediments.</title>
        <authorList>
            <person name="Xian W.-D."/>
            <person name="Li W.-J."/>
        </authorList>
    </citation>
    <scope>NUCLEOTIDE SEQUENCE [LARGE SCALE GENOMIC DNA]</scope>
    <source>
        <strain evidence="1 2">KCTC 23863</strain>
    </source>
</reference>
<keyword evidence="2" id="KW-1185">Reference proteome</keyword>
<organism evidence="1 2">
    <name type="scientific">Microvirga makkahensis</name>
    <dbReference type="NCBI Taxonomy" id="1128670"/>
    <lineage>
        <taxon>Bacteria</taxon>
        <taxon>Pseudomonadati</taxon>
        <taxon>Pseudomonadota</taxon>
        <taxon>Alphaproteobacteria</taxon>
        <taxon>Hyphomicrobiales</taxon>
        <taxon>Methylobacteriaceae</taxon>
        <taxon>Microvirga</taxon>
    </lineage>
</organism>
<dbReference type="RefSeq" id="WP_160885997.1">
    <property type="nucleotide sequence ID" value="NZ_WURB01000014.1"/>
</dbReference>
<sequence length="46" mass="5203">MGATFGKMLAACVKTVGDEMREKHRKTDERVTAIEEHLTAIREGRE</sequence>
<evidence type="ECO:0000313" key="1">
    <source>
        <dbReference type="EMBL" id="MXQ13232.1"/>
    </source>
</evidence>
<comment type="caution">
    <text evidence="1">The sequence shown here is derived from an EMBL/GenBank/DDBJ whole genome shotgun (WGS) entry which is preliminary data.</text>
</comment>
<dbReference type="AlphaFoldDB" id="A0A7X3SQ85"/>
<evidence type="ECO:0000313" key="2">
    <source>
        <dbReference type="Proteomes" id="UP000436483"/>
    </source>
</evidence>
<dbReference type="Proteomes" id="UP000436483">
    <property type="component" value="Unassembled WGS sequence"/>
</dbReference>
<protein>
    <submittedName>
        <fullName evidence="1">Uncharacterized protein</fullName>
    </submittedName>
</protein>
<accession>A0A7X3SQ85</accession>
<dbReference type="EMBL" id="WURB01000014">
    <property type="protein sequence ID" value="MXQ13232.1"/>
    <property type="molecule type" value="Genomic_DNA"/>
</dbReference>